<organism evidence="2 3">
    <name type="scientific">Paracerasibacillus soli</name>
    <dbReference type="NCBI Taxonomy" id="480284"/>
    <lineage>
        <taxon>Bacteria</taxon>
        <taxon>Bacillati</taxon>
        <taxon>Bacillota</taxon>
        <taxon>Bacilli</taxon>
        <taxon>Bacillales</taxon>
        <taxon>Bacillaceae</taxon>
        <taxon>Paracerasibacillus</taxon>
    </lineage>
</organism>
<keyword evidence="1" id="KW-0732">Signal</keyword>
<name>A0ABU5CSV3_9BACI</name>
<dbReference type="EMBL" id="JAWDIQ010000002">
    <property type="protein sequence ID" value="MDY0409411.1"/>
    <property type="molecule type" value="Genomic_DNA"/>
</dbReference>
<comment type="caution">
    <text evidence="2">The sequence shown here is derived from an EMBL/GenBank/DDBJ whole genome shotgun (WGS) entry which is preliminary data.</text>
</comment>
<protein>
    <recommendedName>
        <fullName evidence="4">Lipoprotein</fullName>
    </recommendedName>
</protein>
<feature type="chain" id="PRO_5045804669" description="Lipoprotein" evidence="1">
    <location>
        <begin position="25"/>
        <end position="219"/>
    </location>
</feature>
<accession>A0ABU5CSV3</accession>
<dbReference type="PROSITE" id="PS51257">
    <property type="entry name" value="PROKAR_LIPOPROTEIN"/>
    <property type="match status" value="1"/>
</dbReference>
<reference evidence="2 3" key="1">
    <citation type="submission" date="2023-10" db="EMBL/GenBank/DDBJ databases">
        <title>Virgibacillus soli CC-YMP-6 genome.</title>
        <authorList>
            <person name="Miliotis G."/>
            <person name="Sengupta P."/>
            <person name="Hameed A."/>
            <person name="Chuvochina M."/>
            <person name="Mcdonagh F."/>
            <person name="Simpson A.C."/>
            <person name="Singh N.K."/>
            <person name="Rekha P.D."/>
            <person name="Raman K."/>
            <person name="Hugenholtz P."/>
            <person name="Venkateswaran K."/>
        </authorList>
    </citation>
    <scope>NUCLEOTIDE SEQUENCE [LARGE SCALE GENOMIC DNA]</scope>
    <source>
        <strain evidence="2 3">CC-YMP-6</strain>
    </source>
</reference>
<evidence type="ECO:0008006" key="4">
    <source>
        <dbReference type="Google" id="ProtNLM"/>
    </source>
</evidence>
<dbReference type="RefSeq" id="WP_320380204.1">
    <property type="nucleotide sequence ID" value="NZ_JAWDIQ010000002.1"/>
</dbReference>
<evidence type="ECO:0000313" key="2">
    <source>
        <dbReference type="EMBL" id="MDY0409411.1"/>
    </source>
</evidence>
<proteinExistence type="predicted"/>
<evidence type="ECO:0000313" key="3">
    <source>
        <dbReference type="Proteomes" id="UP001275315"/>
    </source>
</evidence>
<gene>
    <name evidence="2" type="ORF">RWD45_13550</name>
</gene>
<dbReference type="Proteomes" id="UP001275315">
    <property type="component" value="Unassembled WGS sequence"/>
</dbReference>
<keyword evidence="3" id="KW-1185">Reference proteome</keyword>
<feature type="signal peptide" evidence="1">
    <location>
        <begin position="1"/>
        <end position="24"/>
    </location>
</feature>
<evidence type="ECO:0000256" key="1">
    <source>
        <dbReference type="SAM" id="SignalP"/>
    </source>
</evidence>
<sequence length="219" mass="25543">MTLLKRLVTLSMIFTLLVSCSMFEKPIAERDPKDLPDVMAFQDEFTRGFMTSAEEVEDGYYLFESKTGGYTMWYPEDARMDDMYYQNNKQHFEAIQFGGSHDRSTDAQYYVRAIYNNLSDVNEHQTYLDLLSVTSGYKGDYERSLHGDKTLYFAVNKYVTKSKNTTYYSFLALLVQDKSNQALQYDYTIICKNSIECSFDLNEVEQQIKSLIKSVEFID</sequence>